<dbReference type="EMBL" id="KQ964620">
    <property type="protein sequence ID" value="KXN67677.1"/>
    <property type="molecule type" value="Genomic_DNA"/>
</dbReference>
<feature type="domain" description="Hydroxymethylglutaryl-coenzyme A synthase C-terminal" evidence="7">
    <location>
        <begin position="183"/>
        <end position="449"/>
    </location>
</feature>
<proteinExistence type="inferred from homology"/>
<comment type="similarity">
    <text evidence="1 5">Belongs to the thiolase-like superfamily. HMG-CoA synthase family.</text>
</comment>
<dbReference type="InterPro" id="IPR013528">
    <property type="entry name" value="HMG_CoA_synth_N"/>
</dbReference>
<feature type="binding site" evidence="4">
    <location>
        <position position="260"/>
    </location>
    <ligand>
        <name>CoA</name>
        <dbReference type="ChEBI" id="CHEBI:57287"/>
    </ligand>
</feature>
<dbReference type="PROSITE" id="PS01226">
    <property type="entry name" value="HMG_COA_SYNTHASE"/>
    <property type="match status" value="1"/>
</dbReference>
<dbReference type="GO" id="GO:0010142">
    <property type="term" value="P:farnesyl diphosphate biosynthetic process, mevalonate pathway"/>
    <property type="evidence" value="ECO:0007669"/>
    <property type="project" value="EnsemblFungi"/>
</dbReference>
<dbReference type="InterPro" id="IPR000590">
    <property type="entry name" value="HMG_CoA_synt_AS"/>
</dbReference>
<dbReference type="CDD" id="cd00827">
    <property type="entry name" value="init_cond_enzymes"/>
    <property type="match status" value="1"/>
</dbReference>
<accession>A0A137NY48</accession>
<dbReference type="Gene3D" id="3.40.47.10">
    <property type="match status" value="1"/>
</dbReference>
<organism evidence="8 9">
    <name type="scientific">Conidiobolus coronatus (strain ATCC 28846 / CBS 209.66 / NRRL 28638)</name>
    <name type="common">Delacroixia coronata</name>
    <dbReference type="NCBI Taxonomy" id="796925"/>
    <lineage>
        <taxon>Eukaryota</taxon>
        <taxon>Fungi</taxon>
        <taxon>Fungi incertae sedis</taxon>
        <taxon>Zoopagomycota</taxon>
        <taxon>Entomophthoromycotina</taxon>
        <taxon>Entomophthoromycetes</taxon>
        <taxon>Entomophthorales</taxon>
        <taxon>Ancylistaceae</taxon>
        <taxon>Conidiobolus</taxon>
    </lineage>
</organism>
<dbReference type="Pfam" id="PF08540">
    <property type="entry name" value="HMG_CoA_synt_C"/>
    <property type="match status" value="1"/>
</dbReference>
<gene>
    <name evidence="8" type="ORF">CONCODRAFT_19458</name>
</gene>
<dbReference type="GO" id="GO:0006084">
    <property type="term" value="P:acetyl-CoA metabolic process"/>
    <property type="evidence" value="ECO:0007669"/>
    <property type="project" value="EnsemblFungi"/>
</dbReference>
<dbReference type="PANTHER" id="PTHR43323:SF2">
    <property type="entry name" value="HYDROXYMETHYLGLUTARYL-COA SYNTHASE"/>
    <property type="match status" value="1"/>
</dbReference>
<sequence length="459" mass="51097">MTQVNGNQYPENVGILALEAYIPKRVVNQTDLETLYGVSAGKYTIGLGQKQMAFAGDSEDIHSVCLTVVQNLMEKYNISYSDIGRLEVGTETIVDKAKSTKTVLMQLFEESGNFDVEGIDTTNACYGGTNAVFNSINWVESSAWDGRYALVVAADIAVYSVGPARPTGGCAAMAILIGKDAPIVFDQGLRATHMEHVYDFYKADLTSEYPIVDGALTIECYLRSLDECYAKYQKKHLLKTGSPVTIEDFDYSLFHCPYTKQVQKSYGRLAFNDFLNNPDQEKYAELQEFREKNLKDTYLDKLVEKAFINSAKASYAQKVVPTIYVSERVGNAYTASAYMCLASLISVTPSEELINKRISVFSYGSGSAGSMFSLTIKGDVSNIAATLNLKERLESRTIVPADEYSKIMELREKSHKAKDYTPEESTDVLFPGTYYLTHIDDKFRRSYNRVPIASTPISQ</sequence>
<feature type="active site" description="Proton donor/acceptor" evidence="3">
    <location>
        <position position="91"/>
    </location>
</feature>
<keyword evidence="2 5" id="KW-0808">Transferase</keyword>
<evidence type="ECO:0000256" key="1">
    <source>
        <dbReference type="ARBA" id="ARBA00007061"/>
    </source>
</evidence>
<dbReference type="InterPro" id="IPR010122">
    <property type="entry name" value="HMG_CoA_synthase_euk"/>
</dbReference>
<dbReference type="STRING" id="796925.A0A137NY48"/>
<dbReference type="FunFam" id="3.40.47.10:FF:000008">
    <property type="entry name" value="3-hydroxy-3-methylglutaryl coenzyme A synthase"/>
    <property type="match status" value="1"/>
</dbReference>
<dbReference type="NCBIfam" id="TIGR01833">
    <property type="entry name" value="HMG-CoA-S_euk"/>
    <property type="match status" value="1"/>
</dbReference>
<evidence type="ECO:0000259" key="7">
    <source>
        <dbReference type="Pfam" id="PF08540"/>
    </source>
</evidence>
<evidence type="ECO:0000256" key="2">
    <source>
        <dbReference type="ARBA" id="ARBA00022679"/>
    </source>
</evidence>
<feature type="binding site" evidence="4">
    <location>
        <position position="264"/>
    </location>
    <ligand>
        <name>CoA</name>
        <dbReference type="ChEBI" id="CHEBI:57287"/>
    </ligand>
</feature>
<evidence type="ECO:0000259" key="6">
    <source>
        <dbReference type="Pfam" id="PF01154"/>
    </source>
</evidence>
<dbReference type="AlphaFoldDB" id="A0A137NY48"/>
<evidence type="ECO:0000256" key="3">
    <source>
        <dbReference type="PIRSR" id="PIRSR610122-1"/>
    </source>
</evidence>
<comment type="function">
    <text evidence="5">Catalyzes the condensation of acetyl-CoA with acetoacetyl-CoA to form HMG-CoA.</text>
</comment>
<comment type="catalytic activity">
    <reaction evidence="5">
        <text>acetoacetyl-CoA + acetyl-CoA + H2O = (3S)-3-hydroxy-3-methylglutaryl-CoA + CoA + H(+)</text>
        <dbReference type="Rhea" id="RHEA:10188"/>
        <dbReference type="ChEBI" id="CHEBI:15377"/>
        <dbReference type="ChEBI" id="CHEBI:15378"/>
        <dbReference type="ChEBI" id="CHEBI:43074"/>
        <dbReference type="ChEBI" id="CHEBI:57286"/>
        <dbReference type="ChEBI" id="CHEBI:57287"/>
        <dbReference type="ChEBI" id="CHEBI:57288"/>
        <dbReference type="EC" id="2.3.3.10"/>
    </reaction>
</comment>
<dbReference type="Pfam" id="PF01154">
    <property type="entry name" value="HMG_CoA_synt_N"/>
    <property type="match status" value="1"/>
</dbReference>
<dbReference type="OMA" id="DDAYNWI"/>
<evidence type="ECO:0000256" key="5">
    <source>
        <dbReference type="RuleBase" id="RU364071"/>
    </source>
</evidence>
<feature type="domain" description="Hydroxymethylglutaryl-coenzyme A synthase N-terminal" evidence="6">
    <location>
        <begin position="9"/>
        <end position="182"/>
    </location>
</feature>
<keyword evidence="9" id="KW-1185">Reference proteome</keyword>
<evidence type="ECO:0000256" key="4">
    <source>
        <dbReference type="PIRSR" id="PIRSR610122-2"/>
    </source>
</evidence>
<dbReference type="InterPro" id="IPR013746">
    <property type="entry name" value="HMG_CoA_synt_C_dom"/>
</dbReference>
<dbReference type="PANTHER" id="PTHR43323">
    <property type="entry name" value="3-HYDROXY-3-METHYLGLUTARYL COENZYME A SYNTHASE"/>
    <property type="match status" value="1"/>
</dbReference>
<dbReference type="GO" id="GO:0004421">
    <property type="term" value="F:hydroxymethylglutaryl-CoA synthase activity"/>
    <property type="evidence" value="ECO:0007669"/>
    <property type="project" value="UniProtKB-EC"/>
</dbReference>
<dbReference type="InterPro" id="IPR016039">
    <property type="entry name" value="Thiolase-like"/>
</dbReference>
<feature type="active site" description="Proton donor/acceptor" evidence="3">
    <location>
        <position position="255"/>
    </location>
</feature>
<feature type="active site" description="Acyl-thioester intermediate" evidence="3">
    <location>
        <position position="125"/>
    </location>
</feature>
<evidence type="ECO:0000313" key="8">
    <source>
        <dbReference type="EMBL" id="KXN67677.1"/>
    </source>
</evidence>
<dbReference type="OrthoDB" id="1269963at2759"/>
<dbReference type="EC" id="2.3.3.10" evidence="5"/>
<evidence type="ECO:0000313" key="9">
    <source>
        <dbReference type="Proteomes" id="UP000070444"/>
    </source>
</evidence>
<dbReference type="SUPFAM" id="SSF53901">
    <property type="entry name" value="Thiolase-like"/>
    <property type="match status" value="2"/>
</dbReference>
<dbReference type="Proteomes" id="UP000070444">
    <property type="component" value="Unassembled WGS sequence"/>
</dbReference>
<protein>
    <recommendedName>
        <fullName evidence="5">Hydroxymethylglutaryl-CoA synthase</fullName>
        <shortName evidence="5">HMG-CoA synthase</shortName>
        <ecNumber evidence="5">2.3.3.10</ecNumber>
    </recommendedName>
    <alternativeName>
        <fullName evidence="5">3-hydroxy-3-methylglutaryl coenzyme A synthase</fullName>
    </alternativeName>
</protein>
<dbReference type="GO" id="GO:0006696">
    <property type="term" value="P:ergosterol biosynthetic process"/>
    <property type="evidence" value="ECO:0007669"/>
    <property type="project" value="EnsemblFungi"/>
</dbReference>
<reference evidence="8 9" key="1">
    <citation type="journal article" date="2015" name="Genome Biol. Evol.">
        <title>Phylogenomic analyses indicate that early fungi evolved digesting cell walls of algal ancestors of land plants.</title>
        <authorList>
            <person name="Chang Y."/>
            <person name="Wang S."/>
            <person name="Sekimoto S."/>
            <person name="Aerts A.L."/>
            <person name="Choi C."/>
            <person name="Clum A."/>
            <person name="LaButti K.M."/>
            <person name="Lindquist E.A."/>
            <person name="Yee Ngan C."/>
            <person name="Ohm R.A."/>
            <person name="Salamov A.A."/>
            <person name="Grigoriev I.V."/>
            <person name="Spatafora J.W."/>
            <person name="Berbee M.L."/>
        </authorList>
    </citation>
    <scope>NUCLEOTIDE SEQUENCE [LARGE SCALE GENOMIC DNA]</scope>
    <source>
        <strain evidence="8 9">NRRL 28638</strain>
    </source>
</reference>
<name>A0A137NY48_CONC2</name>